<name>A0ABM4W754_COFAR</name>
<protein>
    <recommendedName>
        <fullName evidence="8">Retrovirus-related Pol polyprotein from transposon RE1</fullName>
    </recommendedName>
</protein>
<feature type="region of interest" description="Disordered" evidence="2">
    <location>
        <begin position="1"/>
        <end position="23"/>
    </location>
</feature>
<dbReference type="Pfam" id="PF07727">
    <property type="entry name" value="RVT_2"/>
    <property type="match status" value="1"/>
</dbReference>
<feature type="compositionally biased region" description="Basic and acidic residues" evidence="2">
    <location>
        <begin position="533"/>
        <end position="548"/>
    </location>
</feature>
<dbReference type="PANTHER" id="PTHR11439:SF440">
    <property type="entry name" value="INTEGRASE CATALYTIC DOMAIN-CONTAINING PROTEIN"/>
    <property type="match status" value="1"/>
</dbReference>
<feature type="domain" description="Retrotransposon Copia-like N-terminal" evidence="4">
    <location>
        <begin position="34"/>
        <end position="77"/>
    </location>
</feature>
<evidence type="ECO:0008006" key="8">
    <source>
        <dbReference type="Google" id="ProtNLM"/>
    </source>
</evidence>
<reference evidence="7" key="2">
    <citation type="submission" date="2025-08" db="UniProtKB">
        <authorList>
            <consortium name="RefSeq"/>
        </authorList>
    </citation>
    <scope>IDENTIFICATION</scope>
    <source>
        <tissue evidence="7">Leaves</tissue>
    </source>
</reference>
<gene>
    <name evidence="7" type="primary">LOC140018404</name>
</gene>
<reference evidence="6" key="1">
    <citation type="journal article" date="2025" name="Foods">
        <title>Unveiling the Microbial Signatures of Arabica Coffee Cherries: Insights into Ripeness Specific Diversity, Functional Traits, and Implications for Quality and Safety.</title>
        <authorList>
            <consortium name="RefSeq"/>
            <person name="Tenea G.N."/>
            <person name="Cifuentes V."/>
            <person name="Reyes P."/>
            <person name="Cevallos-Vallejos M."/>
        </authorList>
    </citation>
    <scope>NUCLEOTIDE SEQUENCE [LARGE SCALE GENOMIC DNA]</scope>
</reference>
<dbReference type="InterPro" id="IPR013103">
    <property type="entry name" value="RVT_2"/>
</dbReference>
<keyword evidence="1" id="KW-0064">Aspartyl protease</keyword>
<dbReference type="SUPFAM" id="SSF56672">
    <property type="entry name" value="DNA/RNA polymerases"/>
    <property type="match status" value="1"/>
</dbReference>
<evidence type="ECO:0000259" key="5">
    <source>
        <dbReference type="Pfam" id="PF22936"/>
    </source>
</evidence>
<keyword evidence="6" id="KW-1185">Reference proteome</keyword>
<sequence length="1115" mass="126971">MNYRAAMTGSTARTREDSSSSSVVIQTTDYSASNSSQQITVHKLNGSNYLEWAQSVKLAIDGRGKLGHLTGEIQQPAAEDPNLKRWHSENSLVIAWLINSMEPAIGKPHLFLPTAKDVWDAVRDMYSDIENSSQIFNLKLWKSRQEDRDVTTYYNQMVTLWQKLDLCYEDEWDCHADSVRYKKREENDRVYVFLAGLNQELDEVRGRILGRKPLPSIREVFSKVRREESRRKVMLKSKAEDKVETSALVSKGTDLDGDKRRKPWCEHCKKSWHTKDTCWKLHGKPSNFKKKNGGDSKVLQTVNEDSQKQQTDSETPAFTKEQLSQLYKLFKSPQFSITESKSFTPFCSFAKNSNRFTIALSCKTSNASCPQIVWVIDSGATNHMTSLSQLFSTYSPCAGNKRVKVADGSLSVIASIGSVVISPTITLHRVLHVPKLSCNLLSIKESTAQFPQQVSFQDNNLEKSNDTLQFARQKDFEKREKIDQGLEEDLLSLMPITESNSLSERDGNVTEKTLKTYVRKNHRGKDKAPPSLHNKESEPRAEFDVFESSDKVSSDSKIADLDLPIALRKGVRSCTKHPMTNYVSYEKLSPTFLTFTSQLSSVEIPNNVQEALQVPEWRKAIEEEMYALEKNQTWEVTNLPQGKKTVGCKWVFTIKYNSDGTLERYKARLVAKGFTQTYGIDYLETFAPVAKLNTIRVLLSIAVNLDWPLQQLDVKNAFLNGDLEEEVYMDSPPGFEGKFQSRVCKLKKSLYGLKQSPRAWFENFTRSVKDQSYIQAQSDHTMFVKHSKDGKIAVLIVYVDDIILTGDDLIEMERLKKSLASSFEIKDLGTLRYFLGMEVARSKKGMVVSQRKYVLDLLKETGMSGCRPADTPMDPNHKLADIKDGTPVDTARYQKLVGKQIYLAHTRPDIAFSVSVVSQFMHSPYEEHLDAVYRILRYLKSTPGKGLFFKRGDRKTIETYTDADWAGSIIDRRSTSGYCTFVWGNLVTWRSKKQSVVARSSAEAEYRAMAHGVCEMLWLKRVLEELKRPIELPMRLYCDNQVAISIAHNPVQHDRTKHIEIDRHFIKEKLEGGIICMPFVPSAQQIADILTKGLLRPNFELLTSKLDMINIYAPT</sequence>
<dbReference type="PANTHER" id="PTHR11439">
    <property type="entry name" value="GAG-POL-RELATED RETROTRANSPOSON"/>
    <property type="match status" value="1"/>
</dbReference>
<organism evidence="6 7">
    <name type="scientific">Coffea arabica</name>
    <name type="common">Arabian coffee</name>
    <dbReference type="NCBI Taxonomy" id="13443"/>
    <lineage>
        <taxon>Eukaryota</taxon>
        <taxon>Viridiplantae</taxon>
        <taxon>Streptophyta</taxon>
        <taxon>Embryophyta</taxon>
        <taxon>Tracheophyta</taxon>
        <taxon>Spermatophyta</taxon>
        <taxon>Magnoliopsida</taxon>
        <taxon>eudicotyledons</taxon>
        <taxon>Gunneridae</taxon>
        <taxon>Pentapetalae</taxon>
        <taxon>asterids</taxon>
        <taxon>lamiids</taxon>
        <taxon>Gentianales</taxon>
        <taxon>Rubiaceae</taxon>
        <taxon>Ixoroideae</taxon>
        <taxon>Gardenieae complex</taxon>
        <taxon>Bertiereae - Coffeeae clade</taxon>
        <taxon>Coffeeae</taxon>
        <taxon>Coffea</taxon>
    </lineage>
</organism>
<dbReference type="GeneID" id="140018404"/>
<dbReference type="Pfam" id="PF14244">
    <property type="entry name" value="Retrotran_gag_3"/>
    <property type="match status" value="1"/>
</dbReference>
<evidence type="ECO:0000256" key="1">
    <source>
        <dbReference type="ARBA" id="ARBA00022750"/>
    </source>
</evidence>
<dbReference type="InterPro" id="IPR043502">
    <property type="entry name" value="DNA/RNA_pol_sf"/>
</dbReference>
<feature type="region of interest" description="Disordered" evidence="2">
    <location>
        <begin position="518"/>
        <end position="548"/>
    </location>
</feature>
<evidence type="ECO:0000259" key="4">
    <source>
        <dbReference type="Pfam" id="PF14244"/>
    </source>
</evidence>
<evidence type="ECO:0000313" key="6">
    <source>
        <dbReference type="Proteomes" id="UP001652660"/>
    </source>
</evidence>
<dbReference type="Pfam" id="PF22936">
    <property type="entry name" value="Pol_BBD"/>
    <property type="match status" value="1"/>
</dbReference>
<keyword evidence="1" id="KW-0645">Protease</keyword>
<evidence type="ECO:0000259" key="3">
    <source>
        <dbReference type="Pfam" id="PF07727"/>
    </source>
</evidence>
<feature type="domain" description="Reverse transcriptase Ty1/copia-type" evidence="3">
    <location>
        <begin position="631"/>
        <end position="873"/>
    </location>
</feature>
<feature type="domain" description="Retrovirus-related Pol polyprotein from transposon TNT 1-94-like beta-barrel" evidence="5">
    <location>
        <begin position="374"/>
        <end position="446"/>
    </location>
</feature>
<evidence type="ECO:0000256" key="2">
    <source>
        <dbReference type="SAM" id="MobiDB-lite"/>
    </source>
</evidence>
<keyword evidence="1" id="KW-0378">Hydrolase</keyword>
<dbReference type="InterPro" id="IPR054722">
    <property type="entry name" value="PolX-like_BBD"/>
</dbReference>
<dbReference type="Proteomes" id="UP001652660">
    <property type="component" value="Chromosome 1e"/>
</dbReference>
<accession>A0ABM4W754</accession>
<dbReference type="InterPro" id="IPR029472">
    <property type="entry name" value="Copia-like_N"/>
</dbReference>
<dbReference type="RefSeq" id="XP_071927612.1">
    <property type="nucleotide sequence ID" value="XM_072071511.1"/>
</dbReference>
<proteinExistence type="predicted"/>
<evidence type="ECO:0000313" key="7">
    <source>
        <dbReference type="RefSeq" id="XP_071927612.1"/>
    </source>
</evidence>
<dbReference type="CDD" id="cd09272">
    <property type="entry name" value="RNase_HI_RT_Ty1"/>
    <property type="match status" value="1"/>
</dbReference>